<name>W7TI69_9STRA</name>
<protein>
    <submittedName>
        <fullName evidence="3">Uncharacterized protein</fullName>
    </submittedName>
</protein>
<dbReference type="PROSITE" id="PS51257">
    <property type="entry name" value="PROKAR_LIPOPROTEIN"/>
    <property type="match status" value="1"/>
</dbReference>
<dbReference type="EMBL" id="AZIL01002917">
    <property type="protein sequence ID" value="EWM20629.1"/>
    <property type="molecule type" value="Genomic_DNA"/>
</dbReference>
<organism evidence="3 4">
    <name type="scientific">Nannochloropsis gaditana</name>
    <dbReference type="NCBI Taxonomy" id="72520"/>
    <lineage>
        <taxon>Eukaryota</taxon>
        <taxon>Sar</taxon>
        <taxon>Stramenopiles</taxon>
        <taxon>Ochrophyta</taxon>
        <taxon>Eustigmatophyceae</taxon>
        <taxon>Eustigmatales</taxon>
        <taxon>Monodopsidaceae</taxon>
        <taxon>Nannochloropsis</taxon>
    </lineage>
</organism>
<keyword evidence="4" id="KW-1185">Reference proteome</keyword>
<feature type="transmembrane region" description="Helical" evidence="2">
    <location>
        <begin position="6"/>
        <end position="30"/>
    </location>
</feature>
<keyword evidence="2" id="KW-0812">Transmembrane</keyword>
<evidence type="ECO:0000313" key="4">
    <source>
        <dbReference type="Proteomes" id="UP000019335"/>
    </source>
</evidence>
<feature type="region of interest" description="Disordered" evidence="1">
    <location>
        <begin position="308"/>
        <end position="338"/>
    </location>
</feature>
<feature type="transmembrane region" description="Helical" evidence="2">
    <location>
        <begin position="167"/>
        <end position="188"/>
    </location>
</feature>
<dbReference type="Proteomes" id="UP000019335">
    <property type="component" value="Unassembled WGS sequence"/>
</dbReference>
<evidence type="ECO:0000313" key="3">
    <source>
        <dbReference type="EMBL" id="EWM20629.1"/>
    </source>
</evidence>
<proteinExistence type="predicted"/>
<comment type="caution">
    <text evidence="3">The sequence shown here is derived from an EMBL/GenBank/DDBJ whole genome shotgun (WGS) entry which is preliminary data.</text>
</comment>
<evidence type="ECO:0000256" key="2">
    <source>
        <dbReference type="SAM" id="Phobius"/>
    </source>
</evidence>
<reference evidence="3 4" key="1">
    <citation type="journal article" date="2014" name="Mol. Plant">
        <title>Chromosome Scale Genome Assembly and Transcriptome Profiling of Nannochloropsis gaditana in Nitrogen Depletion.</title>
        <authorList>
            <person name="Corteggiani Carpinelli E."/>
            <person name="Telatin A."/>
            <person name="Vitulo N."/>
            <person name="Forcato C."/>
            <person name="D'Angelo M."/>
            <person name="Schiavon R."/>
            <person name="Vezzi A."/>
            <person name="Giacometti G.M."/>
            <person name="Morosinotto T."/>
            <person name="Valle G."/>
        </authorList>
    </citation>
    <scope>NUCLEOTIDE SEQUENCE [LARGE SCALE GENOMIC DNA]</scope>
    <source>
        <strain evidence="3 4">B-31</strain>
    </source>
</reference>
<gene>
    <name evidence="3" type="ORF">Naga_100996g1</name>
</gene>
<feature type="region of interest" description="Disordered" evidence="1">
    <location>
        <begin position="351"/>
        <end position="373"/>
    </location>
</feature>
<dbReference type="AlphaFoldDB" id="W7TI69"/>
<keyword evidence="2" id="KW-1133">Transmembrane helix</keyword>
<sequence length="373" mass="41430">MTTVRSIFAFMLVSKPVVGIIAACWLLACFNRTCSMSHVRPLHHQVLFRLFVAPVCCAELNLSNYSPFSLPLTRNQPLFGQTGARHDHDRRTSGGCKKGLERHVLSPKRAFFRQFSLRQYISYLCLGFLSSMPLLFPPERPRPPPSPSPSLPSHVLRRNRQRLRDRTGRASTFVLLLLLLSAFCIAAFSPQVTSFPPRAPSSSALSPQRLTPPPSARRFPFLLPPALPSLFPLFSALPDTAAANRAPLKQQQRRAAAAAAGEEAAAAAAAGEEAAAAARAVAKTAEDPWDGHKNGFDWQLERARRTLEGGPAHSPFRMDYWRPAPSEDGRRRRRRGERRRLVRLLQDLPQQCLPARDREQGPGRGARRGCGEV</sequence>
<keyword evidence="2" id="KW-0472">Membrane</keyword>
<evidence type="ECO:0000256" key="1">
    <source>
        <dbReference type="SAM" id="MobiDB-lite"/>
    </source>
</evidence>
<accession>W7TI69</accession>